<gene>
    <name evidence="9" type="primary">hisC</name>
    <name evidence="11" type="ORF">CIB95_07385</name>
</gene>
<dbReference type="InterPro" id="IPR004839">
    <property type="entry name" value="Aminotransferase_I/II_large"/>
</dbReference>
<dbReference type="InterPro" id="IPR005861">
    <property type="entry name" value="HisP_aminotrans"/>
</dbReference>
<keyword evidence="5 9" id="KW-0808">Transferase</keyword>
<feature type="modified residue" description="N6-(pyridoxal phosphate)lysine" evidence="9">
    <location>
        <position position="222"/>
    </location>
</feature>
<keyword evidence="4 9" id="KW-0032">Aminotransferase</keyword>
<evidence type="ECO:0000313" key="11">
    <source>
        <dbReference type="EMBL" id="OZM57278.1"/>
    </source>
</evidence>
<comment type="caution">
    <text evidence="11">The sequence shown here is derived from an EMBL/GenBank/DDBJ whole genome shotgun (WGS) entry which is preliminary data.</text>
</comment>
<dbReference type="GO" id="GO:0004400">
    <property type="term" value="F:histidinol-phosphate transaminase activity"/>
    <property type="evidence" value="ECO:0007669"/>
    <property type="project" value="UniProtKB-UniRule"/>
</dbReference>
<keyword evidence="12" id="KW-1185">Reference proteome</keyword>
<dbReference type="InterPro" id="IPR015422">
    <property type="entry name" value="PyrdxlP-dep_Trfase_small"/>
</dbReference>
<comment type="pathway">
    <text evidence="2 9">Amino-acid biosynthesis; L-histidine biosynthesis; L-histidine from 5-phospho-alpha-D-ribose 1-diphosphate: step 7/9.</text>
</comment>
<dbReference type="UniPathway" id="UPA00031">
    <property type="reaction ID" value="UER00012"/>
</dbReference>
<evidence type="ECO:0000256" key="5">
    <source>
        <dbReference type="ARBA" id="ARBA00022679"/>
    </source>
</evidence>
<evidence type="ECO:0000256" key="9">
    <source>
        <dbReference type="HAMAP-Rule" id="MF_01023"/>
    </source>
</evidence>
<keyword evidence="7 9" id="KW-0368">Histidine biosynthesis</keyword>
<dbReference type="PROSITE" id="PS00599">
    <property type="entry name" value="AA_TRANSFER_CLASS_2"/>
    <property type="match status" value="1"/>
</dbReference>
<dbReference type="RefSeq" id="WP_094923809.1">
    <property type="nucleotide sequence ID" value="NZ_NPIA01000003.1"/>
</dbReference>
<dbReference type="EMBL" id="NPIA01000003">
    <property type="protein sequence ID" value="OZM57278.1"/>
    <property type="molecule type" value="Genomic_DNA"/>
</dbReference>
<evidence type="ECO:0000313" key="12">
    <source>
        <dbReference type="Proteomes" id="UP000217083"/>
    </source>
</evidence>
<dbReference type="Gene3D" id="3.90.1150.10">
    <property type="entry name" value="Aspartate Aminotransferase, domain 1"/>
    <property type="match status" value="1"/>
</dbReference>
<dbReference type="PANTHER" id="PTHR43643">
    <property type="entry name" value="HISTIDINOL-PHOSPHATE AMINOTRANSFERASE 2"/>
    <property type="match status" value="1"/>
</dbReference>
<comment type="catalytic activity">
    <reaction evidence="8 9">
        <text>L-histidinol phosphate + 2-oxoglutarate = 3-(imidazol-4-yl)-2-oxopropyl phosphate + L-glutamate</text>
        <dbReference type="Rhea" id="RHEA:23744"/>
        <dbReference type="ChEBI" id="CHEBI:16810"/>
        <dbReference type="ChEBI" id="CHEBI:29985"/>
        <dbReference type="ChEBI" id="CHEBI:57766"/>
        <dbReference type="ChEBI" id="CHEBI:57980"/>
        <dbReference type="EC" id="2.6.1.9"/>
    </reaction>
</comment>
<dbReference type="InterPro" id="IPR001917">
    <property type="entry name" value="Aminotrans_II_pyridoxalP_BS"/>
</dbReference>
<reference evidence="12" key="1">
    <citation type="submission" date="2017-08" db="EMBL/GenBank/DDBJ databases">
        <authorList>
            <person name="Huang Z."/>
        </authorList>
    </citation>
    <scope>NUCLEOTIDE SEQUENCE [LARGE SCALE GENOMIC DNA]</scope>
    <source>
        <strain evidence="12">SA5d-4</strain>
    </source>
</reference>
<evidence type="ECO:0000256" key="7">
    <source>
        <dbReference type="ARBA" id="ARBA00023102"/>
    </source>
</evidence>
<sequence>MHLKSRITKLGVYQAGKPIEEVQKEYGLKKVIKLASNENPYGCSPTAIAAGNQFLNELAIYPDSNATLLKSKLASHLNVKETQFLLGNGSDEIIQLLCRSILHEGTNSVMADITFPQYKHNSLVEGAEVREIPLIDGYHDLDGMAHVIDEQTKIVWICNPNNPTGTYVNESSLRAFLNKVPSTCLVVIDEAYVEYAAALDFPQSISLLEEFDNVLLLRTFSKGYGLASCRVGYAIGNEKLMGSLNIVRAPFNVGRLSQAIATAALDDQAFIQETHIKNRTEMERYYHFCDQKGLAYFPSQTNFLLFEVKQSGEILFEKLLREGIIIRPGEKLGYPNYIRVTIGKKEENDIVLSTLDKFITS</sequence>
<name>A0A263BUN0_9BACI</name>
<dbReference type="GO" id="GO:0000105">
    <property type="term" value="P:L-histidine biosynthetic process"/>
    <property type="evidence" value="ECO:0007669"/>
    <property type="project" value="UniProtKB-UniRule"/>
</dbReference>
<proteinExistence type="inferred from homology"/>
<dbReference type="InterPro" id="IPR015421">
    <property type="entry name" value="PyrdxlP-dep_Trfase_major"/>
</dbReference>
<keyword evidence="6 9" id="KW-0663">Pyridoxal phosphate</keyword>
<evidence type="ECO:0000259" key="10">
    <source>
        <dbReference type="Pfam" id="PF00155"/>
    </source>
</evidence>
<organism evidence="11 12">
    <name type="scientific">Lottiidibacillus patelloidae</name>
    <dbReference type="NCBI Taxonomy" id="2670334"/>
    <lineage>
        <taxon>Bacteria</taxon>
        <taxon>Bacillati</taxon>
        <taxon>Bacillota</taxon>
        <taxon>Bacilli</taxon>
        <taxon>Bacillales</taxon>
        <taxon>Bacillaceae</taxon>
        <taxon>Lottiidibacillus</taxon>
    </lineage>
</organism>
<dbReference type="InterPro" id="IPR050106">
    <property type="entry name" value="HistidinolP_aminotransfase"/>
</dbReference>
<accession>A0A263BUN0</accession>
<dbReference type="NCBIfam" id="TIGR01141">
    <property type="entry name" value="hisC"/>
    <property type="match status" value="1"/>
</dbReference>
<evidence type="ECO:0000256" key="1">
    <source>
        <dbReference type="ARBA" id="ARBA00001933"/>
    </source>
</evidence>
<keyword evidence="9" id="KW-0028">Amino-acid biosynthesis</keyword>
<dbReference type="SUPFAM" id="SSF53383">
    <property type="entry name" value="PLP-dependent transferases"/>
    <property type="match status" value="1"/>
</dbReference>
<evidence type="ECO:0000256" key="8">
    <source>
        <dbReference type="ARBA" id="ARBA00047481"/>
    </source>
</evidence>
<comment type="subunit">
    <text evidence="3 9">Homodimer.</text>
</comment>
<evidence type="ECO:0000256" key="3">
    <source>
        <dbReference type="ARBA" id="ARBA00011738"/>
    </source>
</evidence>
<dbReference type="Pfam" id="PF00155">
    <property type="entry name" value="Aminotran_1_2"/>
    <property type="match status" value="1"/>
</dbReference>
<dbReference type="PANTHER" id="PTHR43643:SF3">
    <property type="entry name" value="HISTIDINOL-PHOSPHATE AMINOTRANSFERASE"/>
    <property type="match status" value="1"/>
</dbReference>
<feature type="domain" description="Aminotransferase class I/classII large" evidence="10">
    <location>
        <begin position="29"/>
        <end position="354"/>
    </location>
</feature>
<evidence type="ECO:0000256" key="4">
    <source>
        <dbReference type="ARBA" id="ARBA00022576"/>
    </source>
</evidence>
<dbReference type="InterPro" id="IPR015424">
    <property type="entry name" value="PyrdxlP-dep_Trfase"/>
</dbReference>
<dbReference type="CDD" id="cd00609">
    <property type="entry name" value="AAT_like"/>
    <property type="match status" value="1"/>
</dbReference>
<reference evidence="11 12" key="2">
    <citation type="submission" date="2017-09" db="EMBL/GenBank/DDBJ databases">
        <title>Bacillus patelloidae sp. nov., isolated from the intestinal tract of a marine limpet.</title>
        <authorList>
            <person name="Liu R."/>
            <person name="Dong C."/>
            <person name="Shao Z."/>
        </authorList>
    </citation>
    <scope>NUCLEOTIDE SEQUENCE [LARGE SCALE GENOMIC DNA]</scope>
    <source>
        <strain evidence="11 12">SA5d-4</strain>
    </source>
</reference>
<evidence type="ECO:0000256" key="2">
    <source>
        <dbReference type="ARBA" id="ARBA00005011"/>
    </source>
</evidence>
<comment type="cofactor">
    <cofactor evidence="1 9">
        <name>pyridoxal 5'-phosphate</name>
        <dbReference type="ChEBI" id="CHEBI:597326"/>
    </cofactor>
</comment>
<dbReference type="AlphaFoldDB" id="A0A263BUN0"/>
<dbReference type="EC" id="2.6.1.9" evidence="9"/>
<evidence type="ECO:0000256" key="6">
    <source>
        <dbReference type="ARBA" id="ARBA00022898"/>
    </source>
</evidence>
<dbReference type="HAMAP" id="MF_01023">
    <property type="entry name" value="HisC_aminotrans_2"/>
    <property type="match status" value="1"/>
</dbReference>
<dbReference type="GO" id="GO:0030170">
    <property type="term" value="F:pyridoxal phosphate binding"/>
    <property type="evidence" value="ECO:0007669"/>
    <property type="project" value="InterPro"/>
</dbReference>
<comment type="similarity">
    <text evidence="9">Belongs to the class-II pyridoxal-phosphate-dependent aminotransferase family. Histidinol-phosphate aminotransferase subfamily.</text>
</comment>
<protein>
    <recommendedName>
        <fullName evidence="9">Histidinol-phosphate aminotransferase</fullName>
        <ecNumber evidence="9">2.6.1.9</ecNumber>
    </recommendedName>
    <alternativeName>
        <fullName evidence="9">Imidazole acetol-phosphate transaminase</fullName>
    </alternativeName>
</protein>
<dbReference type="Proteomes" id="UP000217083">
    <property type="component" value="Unassembled WGS sequence"/>
</dbReference>
<dbReference type="Gene3D" id="3.40.640.10">
    <property type="entry name" value="Type I PLP-dependent aspartate aminotransferase-like (Major domain)"/>
    <property type="match status" value="1"/>
</dbReference>